<dbReference type="PROSITE" id="PS51257">
    <property type="entry name" value="PROKAR_LIPOPROTEIN"/>
    <property type="match status" value="1"/>
</dbReference>
<dbReference type="Pfam" id="PF11308">
    <property type="entry name" value="Glyco_hydro_129"/>
    <property type="match status" value="1"/>
</dbReference>
<keyword evidence="1" id="KW-0732">Signal</keyword>
<feature type="chain" id="PRO_5045574175" evidence="1">
    <location>
        <begin position="22"/>
        <end position="653"/>
    </location>
</feature>
<keyword evidence="3" id="KW-1185">Reference proteome</keyword>
<evidence type="ECO:0000313" key="3">
    <source>
        <dbReference type="Proteomes" id="UP001595872"/>
    </source>
</evidence>
<gene>
    <name evidence="2" type="ORF">ACFPCY_10335</name>
</gene>
<organism evidence="2 3">
    <name type="scientific">Actinomadura gamaensis</name>
    <dbReference type="NCBI Taxonomy" id="1763541"/>
    <lineage>
        <taxon>Bacteria</taxon>
        <taxon>Bacillati</taxon>
        <taxon>Actinomycetota</taxon>
        <taxon>Actinomycetes</taxon>
        <taxon>Streptosporangiales</taxon>
        <taxon>Thermomonosporaceae</taxon>
        <taxon>Actinomadura</taxon>
    </lineage>
</organism>
<feature type="signal peptide" evidence="1">
    <location>
        <begin position="1"/>
        <end position="21"/>
    </location>
</feature>
<evidence type="ECO:0000256" key="1">
    <source>
        <dbReference type="SAM" id="SignalP"/>
    </source>
</evidence>
<evidence type="ECO:0000313" key="2">
    <source>
        <dbReference type="EMBL" id="MFC4907719.1"/>
    </source>
</evidence>
<sequence>MAKTTKTTMFGLGAITVGAVAAVTACGAPVAAVPAAASAPVKVEGGQVVVPIQGGSARVDAANLGVTARTADGARLTLSAPAQGLGAPGRITHKGGAASWSYPSRGITVTAKAHAGRLVMRLHSDRAGDLRWPLTGTDRSTARLSVPTGEGLGIPVDDPFWNSAKARFAGSDIAMAGGMTMPFWGFQDGAHSANYIVPTDIGTSLKFVSSGGRLHGETTHGFGEAKDYDVEFSLGGASPVASAQDYRAWLAQHHRLGSLREKIARNPAAGKLVGAYHAYLWGPARSAASVQKMKRLGLDRMWLGYDSGADPMKRDAVDAAKKDGYLVGPYDSFANAQDPKTADNPSSKWPGGVYPDGCVRDAQGKPETGFGGRGCYLSSQYLKQQEPSKHYMAQRTKQMTANGADSYFLDVDAAGELYDDHSPSHPMTQAQDRANRIDRMQRLSGGDKLVLGSENAAGWANQAIAFDHGAAADGLNVLWPLQKDKATWGGYYPADDPKFFFKPVDLPADAVKSMYDPAYRLPLYETVLHDSVVNLDRWEMSLYKLPNVKTTRILMSMLYNIPLNFTVDATTLDEHGKEMANLQHFFQPLHQVAATKPMTDFRWLTSDHQVQRTVFGDGALTMTANFGTKPYQGLKPGCVQATVHGQAPRTLCP</sequence>
<reference evidence="3" key="1">
    <citation type="journal article" date="2019" name="Int. J. Syst. Evol. Microbiol.">
        <title>The Global Catalogue of Microorganisms (GCM) 10K type strain sequencing project: providing services to taxonomists for standard genome sequencing and annotation.</title>
        <authorList>
            <consortium name="The Broad Institute Genomics Platform"/>
            <consortium name="The Broad Institute Genome Sequencing Center for Infectious Disease"/>
            <person name="Wu L."/>
            <person name="Ma J."/>
        </authorList>
    </citation>
    <scope>NUCLEOTIDE SEQUENCE [LARGE SCALE GENOMIC DNA]</scope>
    <source>
        <strain evidence="3">KLKA75</strain>
    </source>
</reference>
<name>A0ABV9TUR9_9ACTN</name>
<protein>
    <submittedName>
        <fullName evidence="2">Glycoside hydrolase</fullName>
    </submittedName>
</protein>
<dbReference type="InterPro" id="IPR021459">
    <property type="entry name" value="GH101-related"/>
</dbReference>
<dbReference type="RefSeq" id="WP_378253706.1">
    <property type="nucleotide sequence ID" value="NZ_JBHSIT010000002.1"/>
</dbReference>
<proteinExistence type="predicted"/>
<dbReference type="GO" id="GO:0016787">
    <property type="term" value="F:hydrolase activity"/>
    <property type="evidence" value="ECO:0007669"/>
    <property type="project" value="UniProtKB-KW"/>
</dbReference>
<accession>A0ABV9TUR9</accession>
<dbReference type="Proteomes" id="UP001595872">
    <property type="component" value="Unassembled WGS sequence"/>
</dbReference>
<comment type="caution">
    <text evidence="2">The sequence shown here is derived from an EMBL/GenBank/DDBJ whole genome shotgun (WGS) entry which is preliminary data.</text>
</comment>
<dbReference type="EMBL" id="JBHSIT010000002">
    <property type="protein sequence ID" value="MFC4907719.1"/>
    <property type="molecule type" value="Genomic_DNA"/>
</dbReference>
<keyword evidence="2" id="KW-0378">Hydrolase</keyword>